<evidence type="ECO:0000256" key="1">
    <source>
        <dbReference type="SAM" id="MobiDB-lite"/>
    </source>
</evidence>
<reference evidence="4" key="1">
    <citation type="submission" date="2025-08" db="UniProtKB">
        <authorList>
            <consortium name="RefSeq"/>
        </authorList>
    </citation>
    <scope>IDENTIFICATION</scope>
    <source>
        <tissue evidence="4">Muscle</tissue>
    </source>
</reference>
<organism evidence="3 4">
    <name type="scientific">Limulus polyphemus</name>
    <name type="common">Atlantic horseshoe crab</name>
    <dbReference type="NCBI Taxonomy" id="6850"/>
    <lineage>
        <taxon>Eukaryota</taxon>
        <taxon>Metazoa</taxon>
        <taxon>Ecdysozoa</taxon>
        <taxon>Arthropoda</taxon>
        <taxon>Chelicerata</taxon>
        <taxon>Merostomata</taxon>
        <taxon>Xiphosura</taxon>
        <taxon>Limulidae</taxon>
        <taxon>Limulus</taxon>
    </lineage>
</organism>
<keyword evidence="3" id="KW-1185">Reference proteome</keyword>
<protein>
    <submittedName>
        <fullName evidence="4">Protein catecholamines up-like</fullName>
    </submittedName>
</protein>
<feature type="compositionally biased region" description="Acidic residues" evidence="1">
    <location>
        <begin position="27"/>
        <end position="36"/>
    </location>
</feature>
<feature type="chain" id="PRO_5045823482" evidence="2">
    <location>
        <begin position="20"/>
        <end position="144"/>
    </location>
</feature>
<evidence type="ECO:0000256" key="2">
    <source>
        <dbReference type="SAM" id="SignalP"/>
    </source>
</evidence>
<keyword evidence="2" id="KW-0732">Signal</keyword>
<feature type="signal peptide" evidence="2">
    <location>
        <begin position="1"/>
        <end position="19"/>
    </location>
</feature>
<evidence type="ECO:0000313" key="4">
    <source>
        <dbReference type="RefSeq" id="XP_022242690.1"/>
    </source>
</evidence>
<evidence type="ECO:0000313" key="3">
    <source>
        <dbReference type="Proteomes" id="UP000694941"/>
    </source>
</evidence>
<name>A0ABM1SGD5_LIMPO</name>
<gene>
    <name evidence="4" type="primary">LOC111085965</name>
</gene>
<feature type="compositionally biased region" description="Polar residues" evidence="1">
    <location>
        <begin position="105"/>
        <end position="116"/>
    </location>
</feature>
<dbReference type="RefSeq" id="XP_022242690.1">
    <property type="nucleotide sequence ID" value="XM_022386982.1"/>
</dbReference>
<proteinExistence type="predicted"/>
<dbReference type="GeneID" id="111085965"/>
<feature type="compositionally biased region" description="Basic and acidic residues" evidence="1">
    <location>
        <begin position="37"/>
        <end position="97"/>
    </location>
</feature>
<dbReference type="Proteomes" id="UP000694941">
    <property type="component" value="Unplaced"/>
</dbReference>
<feature type="region of interest" description="Disordered" evidence="1">
    <location>
        <begin position="27"/>
        <end position="116"/>
    </location>
</feature>
<accession>A0ABM1SGD5</accession>
<sequence>MKKTLFLFLLHGICVVVFSFIVENESDIREDEEESEPDHNIRDPGHHFYGLGERREPDHDPDTYHGYDRNHDRDHDYDENHIHDYDHDNHEHKSHYDDTEDKDQSNTQRSAQNSRASNGSWKISTVWVSQYLLVLFVARQIMLS</sequence>